<name>C6C036_MARSD</name>
<protein>
    <submittedName>
        <fullName evidence="2">TPR repeat-containing protein</fullName>
    </submittedName>
</protein>
<dbReference type="OrthoDB" id="9814129at2"/>
<evidence type="ECO:0000313" key="3">
    <source>
        <dbReference type="Proteomes" id="UP000002601"/>
    </source>
</evidence>
<dbReference type="InterPro" id="IPR011990">
    <property type="entry name" value="TPR-like_helical_dom_sf"/>
</dbReference>
<accession>C6C036</accession>
<dbReference type="KEGG" id="dsa:Desal_2855"/>
<gene>
    <name evidence="2" type="ordered locus">Desal_2855</name>
</gene>
<dbReference type="eggNOG" id="COG0457">
    <property type="taxonomic scope" value="Bacteria"/>
</dbReference>
<evidence type="ECO:0000256" key="1">
    <source>
        <dbReference type="PROSITE-ProRule" id="PRU00339"/>
    </source>
</evidence>
<proteinExistence type="predicted"/>
<dbReference type="RefSeq" id="WP_015852723.1">
    <property type="nucleotide sequence ID" value="NC_012881.1"/>
</dbReference>
<dbReference type="EMBL" id="CP001649">
    <property type="protein sequence ID" value="ACS80907.1"/>
    <property type="molecule type" value="Genomic_DNA"/>
</dbReference>
<keyword evidence="3" id="KW-1185">Reference proteome</keyword>
<reference evidence="2 3" key="1">
    <citation type="submission" date="2009-06" db="EMBL/GenBank/DDBJ databases">
        <title>Complete sequence of Desulfovibrio salexigens DSM 2638.</title>
        <authorList>
            <consortium name="US DOE Joint Genome Institute"/>
            <person name="Lucas S."/>
            <person name="Copeland A."/>
            <person name="Lapidus A."/>
            <person name="Glavina del Rio T."/>
            <person name="Tice H."/>
            <person name="Bruce D."/>
            <person name="Goodwin L."/>
            <person name="Pitluck S."/>
            <person name="Munk A.C."/>
            <person name="Brettin T."/>
            <person name="Detter J.C."/>
            <person name="Han C."/>
            <person name="Tapia R."/>
            <person name="Larimer F."/>
            <person name="Land M."/>
            <person name="Hauser L."/>
            <person name="Kyrpides N."/>
            <person name="Anderson I."/>
            <person name="Wall J.D."/>
            <person name="Arkin A.P."/>
            <person name="Dehal P."/>
            <person name="Chivian D."/>
            <person name="Giles B."/>
            <person name="Hazen T.C."/>
        </authorList>
    </citation>
    <scope>NUCLEOTIDE SEQUENCE [LARGE SCALE GENOMIC DNA]</scope>
    <source>
        <strain evidence="3">ATCC 14822 / DSM 2638 / NCIMB 8403 / VKM B-1763</strain>
    </source>
</reference>
<keyword evidence="1" id="KW-0802">TPR repeat</keyword>
<evidence type="ECO:0000313" key="2">
    <source>
        <dbReference type="EMBL" id="ACS80907.1"/>
    </source>
</evidence>
<dbReference type="Pfam" id="PF14559">
    <property type="entry name" value="TPR_19"/>
    <property type="match status" value="1"/>
</dbReference>
<dbReference type="SUPFAM" id="SSF48452">
    <property type="entry name" value="TPR-like"/>
    <property type="match status" value="1"/>
</dbReference>
<dbReference type="HOGENOM" id="CLU_010140_1_1_7"/>
<dbReference type="Gene3D" id="3.40.50.2000">
    <property type="entry name" value="Glycogen Phosphorylase B"/>
    <property type="match status" value="1"/>
</dbReference>
<dbReference type="STRING" id="526222.Desal_2855"/>
<dbReference type="PROSITE" id="PS50005">
    <property type="entry name" value="TPR"/>
    <property type="match status" value="2"/>
</dbReference>
<dbReference type="PROSITE" id="PS50293">
    <property type="entry name" value="TPR_REGION"/>
    <property type="match status" value="1"/>
</dbReference>
<dbReference type="Proteomes" id="UP000002601">
    <property type="component" value="Chromosome"/>
</dbReference>
<dbReference type="Gene3D" id="1.25.40.10">
    <property type="entry name" value="Tetratricopeptide repeat domain"/>
    <property type="match status" value="1"/>
</dbReference>
<dbReference type="SMART" id="SM00028">
    <property type="entry name" value="TPR"/>
    <property type="match status" value="4"/>
</dbReference>
<dbReference type="AlphaFoldDB" id="C6C036"/>
<dbReference type="InterPro" id="IPR052943">
    <property type="entry name" value="TMTC_O-mannosyl-trnsfr"/>
</dbReference>
<dbReference type="Pfam" id="PF13414">
    <property type="entry name" value="TPR_11"/>
    <property type="match status" value="1"/>
</dbReference>
<feature type="repeat" description="TPR" evidence="1">
    <location>
        <begin position="94"/>
        <end position="127"/>
    </location>
</feature>
<sequence>MSEKRPVSPKQESKQPEWIDTVPPKVKEVFINAVKAHSAEKYEEAVALYSMALSLLPDDPVLLGNLGVALRAQGKFKAAEACYRRAIAVKADSPGAWSNLGNVLRRLGQLKESIACHRRAIELDRKFIDAYYNLGLVLQDLGKLDESIRLFNHCLKFKPDDPRINWDKSLALLSNGDFINGFELYEYRWKRKELAPRHFRQPLWDGSPLNGKRIFIYHEQGFGDTLNFCRYLPLVAEAGGRVIFECQPELISLLEGMGGIEKIVSGGDKLPEFDFQSPLISLPRILKHDLKSIPRECPYLTAPAQAGFPVHVPEGTKFKIGIVWAGKPTHKNDHNRSVSIENFMPFAGLPGVTVYSLQKGPETKQREEFGCGVLVRDLGNGCEDFADTAKVMEQLDLIITVDTSVAHLAGALNIPVWVAIPYNPDWRWMRKRKDSPWYPSMTLFRQKKPGDWSFVFNNMLAALKQKLKS</sequence>
<organism evidence="2 3">
    <name type="scientific">Maridesulfovibrio salexigens (strain ATCC 14822 / DSM 2638 / NCIMB 8403 / VKM B-1763)</name>
    <name type="common">Desulfovibrio salexigens</name>
    <dbReference type="NCBI Taxonomy" id="526222"/>
    <lineage>
        <taxon>Bacteria</taxon>
        <taxon>Pseudomonadati</taxon>
        <taxon>Thermodesulfobacteriota</taxon>
        <taxon>Desulfovibrionia</taxon>
        <taxon>Desulfovibrionales</taxon>
        <taxon>Desulfovibrionaceae</taxon>
        <taxon>Maridesulfovibrio</taxon>
    </lineage>
</organism>
<dbReference type="InterPro" id="IPR019734">
    <property type="entry name" value="TPR_rpt"/>
</dbReference>
<dbReference type="PANTHER" id="PTHR44809:SF1">
    <property type="entry name" value="PROTEIN O-MANNOSYL-TRANSFERASE TMTC1"/>
    <property type="match status" value="1"/>
</dbReference>
<dbReference type="eggNOG" id="COG0859">
    <property type="taxonomic scope" value="Bacteria"/>
</dbReference>
<dbReference type="SUPFAM" id="SSF53756">
    <property type="entry name" value="UDP-Glycosyltransferase/glycogen phosphorylase"/>
    <property type="match status" value="1"/>
</dbReference>
<dbReference type="PANTHER" id="PTHR44809">
    <property type="match status" value="1"/>
</dbReference>
<feature type="repeat" description="TPR" evidence="1">
    <location>
        <begin position="128"/>
        <end position="161"/>
    </location>
</feature>